<accession>A0A915II13</accession>
<reference evidence="2" key="1">
    <citation type="submission" date="2022-11" db="UniProtKB">
        <authorList>
            <consortium name="WormBaseParasite"/>
        </authorList>
    </citation>
    <scope>IDENTIFICATION</scope>
</reference>
<dbReference type="WBParaSite" id="nRc.2.0.1.t13816-RA">
    <property type="protein sequence ID" value="nRc.2.0.1.t13816-RA"/>
    <property type="gene ID" value="nRc.2.0.1.g13816"/>
</dbReference>
<evidence type="ECO:0000313" key="1">
    <source>
        <dbReference type="Proteomes" id="UP000887565"/>
    </source>
</evidence>
<protein>
    <submittedName>
        <fullName evidence="2">Uncharacterized protein</fullName>
    </submittedName>
</protein>
<organism evidence="1 2">
    <name type="scientific">Romanomermis culicivorax</name>
    <name type="common">Nematode worm</name>
    <dbReference type="NCBI Taxonomy" id="13658"/>
    <lineage>
        <taxon>Eukaryota</taxon>
        <taxon>Metazoa</taxon>
        <taxon>Ecdysozoa</taxon>
        <taxon>Nematoda</taxon>
        <taxon>Enoplea</taxon>
        <taxon>Dorylaimia</taxon>
        <taxon>Mermithida</taxon>
        <taxon>Mermithoidea</taxon>
        <taxon>Mermithidae</taxon>
        <taxon>Romanomermis</taxon>
    </lineage>
</organism>
<proteinExistence type="predicted"/>
<sequence>MLRGDQGTNTQMAIPDCNMAIDDDIHLFMERANKWPVHKDEHLHNVNQALLECAFPLIAILNEIEKGSGNLSYVHKA</sequence>
<dbReference type="Proteomes" id="UP000887565">
    <property type="component" value="Unplaced"/>
</dbReference>
<keyword evidence="1" id="KW-1185">Reference proteome</keyword>
<name>A0A915II13_ROMCU</name>
<evidence type="ECO:0000313" key="2">
    <source>
        <dbReference type="WBParaSite" id="nRc.2.0.1.t13816-RA"/>
    </source>
</evidence>
<dbReference type="AlphaFoldDB" id="A0A915II13"/>